<dbReference type="GO" id="GO:0016705">
    <property type="term" value="F:oxidoreductase activity, acting on paired donors, with incorporation or reduction of molecular oxygen"/>
    <property type="evidence" value="ECO:0007669"/>
    <property type="project" value="InterPro"/>
</dbReference>
<keyword evidence="6 7" id="KW-0503">Monooxygenase</keyword>
<sequence>MAEPIVTLTNREFTDDPIGAYARLREKSPLVRVGFPGGPPVWLITRNEETKAALSDPRLVVAYSNVPGHRGPSVVDLMVETLDLPEEFRDYVAANMMILDGEAHARQRRLVTPAFTARRIKEMRPRIEAISARLIETLARKGSGDLIEDYSSPLTGTVICELIGIDEADQPQIRKWMTEYADAGNGGDLETSARGIFEYTKKLIERRRAEPREDMISALVHSRDEDGDRLTEAEIISAVLLVVNNGHHSTSHFIPNAVLALFDNPDQLALLRARPDALPHAIDELMRVANPVPTAGPRYATEDMEFAGFPICKGEALTSSLLSANYDPRVFPEPERCDVERVLKRGESHLAFGAGPHYCPGAALANLEGEIALDHLLLRRDSLEITVSRADLRYTEVSPGGARLLDALPVRL</sequence>
<dbReference type="GO" id="GO:0020037">
    <property type="term" value="F:heme binding"/>
    <property type="evidence" value="ECO:0007669"/>
    <property type="project" value="InterPro"/>
</dbReference>
<evidence type="ECO:0000256" key="1">
    <source>
        <dbReference type="ARBA" id="ARBA00010617"/>
    </source>
</evidence>
<evidence type="ECO:0000256" key="3">
    <source>
        <dbReference type="ARBA" id="ARBA00022723"/>
    </source>
</evidence>
<dbReference type="PRINTS" id="PR00359">
    <property type="entry name" value="BP450"/>
</dbReference>
<keyword evidence="2 7" id="KW-0349">Heme</keyword>
<keyword evidence="4 7" id="KW-0560">Oxidoreductase</keyword>
<proteinExistence type="inferred from homology"/>
<dbReference type="GO" id="GO:0004497">
    <property type="term" value="F:monooxygenase activity"/>
    <property type="evidence" value="ECO:0007669"/>
    <property type="project" value="UniProtKB-KW"/>
</dbReference>
<dbReference type="CDD" id="cd11029">
    <property type="entry name" value="CYP107-like"/>
    <property type="match status" value="1"/>
</dbReference>
<dbReference type="AlphaFoldDB" id="X2CU72"/>
<keyword evidence="5 7" id="KW-0408">Iron</keyword>
<evidence type="ECO:0000256" key="7">
    <source>
        <dbReference type="RuleBase" id="RU000461"/>
    </source>
</evidence>
<evidence type="ECO:0000313" key="8">
    <source>
        <dbReference type="EMBL" id="AGZ15465.1"/>
    </source>
</evidence>
<dbReference type="InterPro" id="IPR036396">
    <property type="entry name" value="Cyt_P450_sf"/>
</dbReference>
<dbReference type="Pfam" id="PF00067">
    <property type="entry name" value="p450"/>
    <property type="match status" value="2"/>
</dbReference>
<evidence type="ECO:0000256" key="5">
    <source>
        <dbReference type="ARBA" id="ARBA00023004"/>
    </source>
</evidence>
<comment type="similarity">
    <text evidence="1 7">Belongs to the cytochrome P450 family.</text>
</comment>
<dbReference type="Gene3D" id="1.10.630.10">
    <property type="entry name" value="Cytochrome P450"/>
    <property type="match status" value="1"/>
</dbReference>
<reference evidence="8" key="2">
    <citation type="journal article" date="2014" name="BMC Microbiol.">
        <title>Identification and characterization of the biosynthetic gene cluster of polyoxypeptin A, a potent apoptosis inducer.</title>
        <authorList>
            <person name="Du Y."/>
            <person name="Wang Y."/>
            <person name="Huang T."/>
            <person name="Tao M."/>
            <person name="Deng Z."/>
            <person name="Lin S."/>
        </authorList>
    </citation>
    <scope>NUCLEOTIDE SEQUENCE</scope>
    <source>
        <strain evidence="8">MK498-98F14</strain>
    </source>
</reference>
<dbReference type="InterPro" id="IPR001128">
    <property type="entry name" value="Cyt_P450"/>
</dbReference>
<dbReference type="InterPro" id="IPR017972">
    <property type="entry name" value="Cyt_P450_CS"/>
</dbReference>
<evidence type="ECO:0000256" key="2">
    <source>
        <dbReference type="ARBA" id="ARBA00022617"/>
    </source>
</evidence>
<dbReference type="EMBL" id="KF386858">
    <property type="protein sequence ID" value="AGZ15465.1"/>
    <property type="molecule type" value="Genomic_DNA"/>
</dbReference>
<evidence type="ECO:0000256" key="4">
    <source>
        <dbReference type="ARBA" id="ARBA00023002"/>
    </source>
</evidence>
<dbReference type="InterPro" id="IPR002397">
    <property type="entry name" value="Cyt_P450_B"/>
</dbReference>
<evidence type="ECO:0000256" key="6">
    <source>
        <dbReference type="ARBA" id="ARBA00023033"/>
    </source>
</evidence>
<dbReference type="PROSITE" id="PS00086">
    <property type="entry name" value="CYTOCHROME_P450"/>
    <property type="match status" value="1"/>
</dbReference>
<reference evidence="8" key="1">
    <citation type="submission" date="2013-07" db="EMBL/GenBank/DDBJ databases">
        <authorList>
            <person name="Du Y.H."/>
            <person name="Wang Y.M."/>
            <person name="Tao M.F."/>
            <person name="Deng Z.X."/>
            <person name="Lin S.J."/>
        </authorList>
    </citation>
    <scope>NUCLEOTIDE SEQUENCE</scope>
    <source>
        <strain evidence="8">MK498-98F14</strain>
    </source>
</reference>
<dbReference type="PANTHER" id="PTHR46696">
    <property type="entry name" value="P450, PUTATIVE (EUROFUNG)-RELATED"/>
    <property type="match status" value="1"/>
</dbReference>
<accession>X2CU72</accession>
<organism evidence="8">
    <name type="scientific">Streptomyces sp. MK498-98F14</name>
    <dbReference type="NCBI Taxonomy" id="1414447"/>
    <lineage>
        <taxon>Bacteria</taxon>
        <taxon>Bacillati</taxon>
        <taxon>Actinomycetota</taxon>
        <taxon>Actinomycetes</taxon>
        <taxon>Kitasatosporales</taxon>
        <taxon>Streptomycetaceae</taxon>
        <taxon>Streptomyces</taxon>
    </lineage>
</organism>
<dbReference type="GO" id="GO:0005506">
    <property type="term" value="F:iron ion binding"/>
    <property type="evidence" value="ECO:0007669"/>
    <property type="project" value="InterPro"/>
</dbReference>
<protein>
    <submittedName>
        <fullName evidence="8">Cytochrome P450 monooxygenase</fullName>
    </submittedName>
</protein>
<dbReference type="FunFam" id="1.10.630.10:FF:000018">
    <property type="entry name" value="Cytochrome P450 monooxygenase"/>
    <property type="match status" value="1"/>
</dbReference>
<dbReference type="PANTHER" id="PTHR46696:SF1">
    <property type="entry name" value="CYTOCHROME P450 YJIB-RELATED"/>
    <property type="match status" value="1"/>
</dbReference>
<dbReference type="SUPFAM" id="SSF48264">
    <property type="entry name" value="Cytochrome P450"/>
    <property type="match status" value="1"/>
</dbReference>
<keyword evidence="3 7" id="KW-0479">Metal-binding</keyword>
<name>X2CU72_9ACTN</name>